<dbReference type="InterPro" id="IPR002347">
    <property type="entry name" value="SDR_fam"/>
</dbReference>
<dbReference type="CDD" id="cd05233">
    <property type="entry name" value="SDR_c"/>
    <property type="match status" value="1"/>
</dbReference>
<accession>A0A2M9G1G2</accession>
<dbReference type="RefSeq" id="WP_109793570.1">
    <property type="nucleotide sequence ID" value="NZ_PIGG01000031.1"/>
</dbReference>
<dbReference type="Pfam" id="PF00106">
    <property type="entry name" value="adh_short"/>
    <property type="match status" value="1"/>
</dbReference>
<dbReference type="PRINTS" id="PR00081">
    <property type="entry name" value="GDHRDH"/>
</dbReference>
<dbReference type="OrthoDB" id="9779623at2"/>
<protein>
    <recommendedName>
        <fullName evidence="6">Short-chain dehydrogenase</fullName>
    </recommendedName>
</protein>
<proteinExistence type="inferred from homology"/>
<dbReference type="SUPFAM" id="SSF51735">
    <property type="entry name" value="NAD(P)-binding Rossmann-fold domains"/>
    <property type="match status" value="1"/>
</dbReference>
<dbReference type="PANTHER" id="PTHR42760:SF133">
    <property type="entry name" value="3-OXOACYL-[ACYL-CARRIER-PROTEIN] REDUCTASE"/>
    <property type="match status" value="1"/>
</dbReference>
<evidence type="ECO:0000256" key="2">
    <source>
        <dbReference type="ARBA" id="ARBA00023002"/>
    </source>
</evidence>
<dbReference type="PRINTS" id="PR00080">
    <property type="entry name" value="SDRFAMILY"/>
</dbReference>
<evidence type="ECO:0000313" key="4">
    <source>
        <dbReference type="EMBL" id="PJK29546.1"/>
    </source>
</evidence>
<name>A0A2M9G1G2_9PROT</name>
<comment type="caution">
    <text evidence="4">The sequence shown here is derived from an EMBL/GenBank/DDBJ whole genome shotgun (WGS) entry which is preliminary data.</text>
</comment>
<dbReference type="InterPro" id="IPR036291">
    <property type="entry name" value="NAD(P)-bd_dom_sf"/>
</dbReference>
<dbReference type="GO" id="GO:0016616">
    <property type="term" value="F:oxidoreductase activity, acting on the CH-OH group of donors, NAD or NADP as acceptor"/>
    <property type="evidence" value="ECO:0007669"/>
    <property type="project" value="TreeGrafter"/>
</dbReference>
<dbReference type="PANTHER" id="PTHR42760">
    <property type="entry name" value="SHORT-CHAIN DEHYDROGENASES/REDUCTASES FAMILY MEMBER"/>
    <property type="match status" value="1"/>
</dbReference>
<dbReference type="Proteomes" id="UP000229498">
    <property type="component" value="Unassembled WGS sequence"/>
</dbReference>
<keyword evidence="2" id="KW-0560">Oxidoreductase</keyword>
<evidence type="ECO:0000256" key="3">
    <source>
        <dbReference type="RuleBase" id="RU000363"/>
    </source>
</evidence>
<dbReference type="EMBL" id="PHIG01000032">
    <property type="protein sequence ID" value="PJK29546.1"/>
    <property type="molecule type" value="Genomic_DNA"/>
</dbReference>
<gene>
    <name evidence="4" type="ORF">CVT23_10820</name>
</gene>
<evidence type="ECO:0000256" key="1">
    <source>
        <dbReference type="ARBA" id="ARBA00006484"/>
    </source>
</evidence>
<comment type="similarity">
    <text evidence="1 3">Belongs to the short-chain dehydrogenases/reductases (SDR) family.</text>
</comment>
<reference evidence="4 5" key="1">
    <citation type="submission" date="2017-11" db="EMBL/GenBank/DDBJ databases">
        <title>Draft genome sequence of Rhizobiales bacterium SY3-13.</title>
        <authorList>
            <person name="Sun C."/>
        </authorList>
    </citation>
    <scope>NUCLEOTIDE SEQUENCE [LARGE SCALE GENOMIC DNA]</scope>
    <source>
        <strain evidence="4 5">SY3-13</strain>
    </source>
</reference>
<dbReference type="AlphaFoldDB" id="A0A2M9G1G2"/>
<evidence type="ECO:0008006" key="6">
    <source>
        <dbReference type="Google" id="ProtNLM"/>
    </source>
</evidence>
<evidence type="ECO:0000313" key="5">
    <source>
        <dbReference type="Proteomes" id="UP000229498"/>
    </source>
</evidence>
<dbReference type="Gene3D" id="3.40.50.720">
    <property type="entry name" value="NAD(P)-binding Rossmann-like Domain"/>
    <property type="match status" value="1"/>
</dbReference>
<sequence>MSVRGKVIIVTGAASGIGRAIAEGFHTDGATVVGADVALLDGATDFTLRECDVSDAAAVADLIRSVAGEHGRLDVLFNNAGLGFRTAIPDHAPDQFEKLIRVNLLGPYYGMKAAIPLMQAQGGGHVVNTLSRAAETGGKGFGAYGASKAGLYALTRTAARECLGTGVLVNGLIPGPTRSGMNPEAPQDPADVYPTAKWLAAFTADDMTGRVFWNRQEYRIFDEANAAFSREIE</sequence>
<organism evidence="4 5">
    <name type="scientific">Minwuia thermotolerans</name>
    <dbReference type="NCBI Taxonomy" id="2056226"/>
    <lineage>
        <taxon>Bacteria</taxon>
        <taxon>Pseudomonadati</taxon>
        <taxon>Pseudomonadota</taxon>
        <taxon>Alphaproteobacteria</taxon>
        <taxon>Minwuiales</taxon>
        <taxon>Minwuiaceae</taxon>
        <taxon>Minwuia</taxon>
    </lineage>
</organism>
<dbReference type="InterPro" id="IPR020904">
    <property type="entry name" value="Sc_DH/Rdtase_CS"/>
</dbReference>
<keyword evidence="5" id="KW-1185">Reference proteome</keyword>
<dbReference type="PROSITE" id="PS00061">
    <property type="entry name" value="ADH_SHORT"/>
    <property type="match status" value="1"/>
</dbReference>